<feature type="compositionally biased region" description="Basic and acidic residues" evidence="1">
    <location>
        <begin position="407"/>
        <end position="416"/>
    </location>
</feature>
<dbReference type="SUPFAM" id="SSF56672">
    <property type="entry name" value="DNA/RNA polymerases"/>
    <property type="match status" value="1"/>
</dbReference>
<keyword evidence="4" id="KW-1185">Reference proteome</keyword>
<organism evidence="4 5">
    <name type="scientific">Heligmosomoides polygyrus</name>
    <name type="common">Parasitic roundworm</name>
    <dbReference type="NCBI Taxonomy" id="6339"/>
    <lineage>
        <taxon>Eukaryota</taxon>
        <taxon>Metazoa</taxon>
        <taxon>Ecdysozoa</taxon>
        <taxon>Nematoda</taxon>
        <taxon>Chromadorea</taxon>
        <taxon>Rhabditida</taxon>
        <taxon>Rhabditina</taxon>
        <taxon>Rhabditomorpha</taxon>
        <taxon>Strongyloidea</taxon>
        <taxon>Heligmosomidae</taxon>
        <taxon>Heligmosomoides</taxon>
    </lineage>
</organism>
<dbReference type="CDD" id="cd01650">
    <property type="entry name" value="RT_nLTR_like"/>
    <property type="match status" value="1"/>
</dbReference>
<dbReference type="InterPro" id="IPR043502">
    <property type="entry name" value="DNA/RNA_pol_sf"/>
</dbReference>
<name>A0A183GH18_HELPZ</name>
<dbReference type="PROSITE" id="PS50878">
    <property type="entry name" value="RT_POL"/>
    <property type="match status" value="1"/>
</dbReference>
<dbReference type="Pfam" id="PF00078">
    <property type="entry name" value="RVT_1"/>
    <property type="match status" value="1"/>
</dbReference>
<evidence type="ECO:0000313" key="4">
    <source>
        <dbReference type="Proteomes" id="UP000050761"/>
    </source>
</evidence>
<reference evidence="5" key="2">
    <citation type="submission" date="2019-09" db="UniProtKB">
        <authorList>
            <consortium name="WormBaseParasite"/>
        </authorList>
    </citation>
    <scope>IDENTIFICATION</scope>
</reference>
<gene>
    <name evidence="3" type="ORF">HPBE_LOCUS21824</name>
</gene>
<dbReference type="PANTHER" id="PTHR47027:SF28">
    <property type="entry name" value="ENDONUCLEASE-REVERSE TRANSCRIPTASE"/>
    <property type="match status" value="1"/>
</dbReference>
<dbReference type="WBParaSite" id="HPBE_0002182501-mRNA-1">
    <property type="protein sequence ID" value="HPBE_0002182501-mRNA-1"/>
    <property type="gene ID" value="HPBE_0002182501"/>
</dbReference>
<reference evidence="3 4" key="1">
    <citation type="submission" date="2018-11" db="EMBL/GenBank/DDBJ databases">
        <authorList>
            <consortium name="Pathogen Informatics"/>
        </authorList>
    </citation>
    <scope>NUCLEOTIDE SEQUENCE [LARGE SCALE GENOMIC DNA]</scope>
</reference>
<evidence type="ECO:0000313" key="5">
    <source>
        <dbReference type="WBParaSite" id="HPBE_0002182501-mRNA-1"/>
    </source>
</evidence>
<dbReference type="InterPro" id="IPR043128">
    <property type="entry name" value="Rev_trsase/Diguanyl_cyclase"/>
</dbReference>
<accession>A0A3P8BLS6</accession>
<dbReference type="Gene3D" id="3.30.70.270">
    <property type="match status" value="1"/>
</dbReference>
<dbReference type="Proteomes" id="UP000050761">
    <property type="component" value="Unassembled WGS sequence"/>
</dbReference>
<dbReference type="PANTHER" id="PTHR47027">
    <property type="entry name" value="REVERSE TRANSCRIPTASE DOMAIN-CONTAINING PROTEIN"/>
    <property type="match status" value="1"/>
</dbReference>
<sequence>MRFADTRWTKAVTDWIPRDLKRTPGRPPTRWSDFFVKALNDRYDALRDEVVLPQVIDIGRGFKAVLCGSPTTTSGVGIIVSARFRDSIKHRERQKPVHIAFLDLEKAFDRVPRELIWYALRRHNVPEELIEWVRMLYSCPKSRVQAAAGTSMEFPISVGVHQGSALSPLLFVVVMDAITRDLQQPVPWTLLYADDVMLACEEKDDLERQVQAWCDRLARFGLKLNVKKTEYLTTDVNESGSIKINGTELARTSVFKYLGSAIASDGGLMVEVNSRVSAAWSKWRSLTGVLCDRRIPEHLKSKIYRAVVRPVAMYGAECWPATKEVETRLSVMETKMLRWTAGVTRMDRIRNDAIRQKFGVAPIADKMREARLRWYGHVLRGKEDSVRKIGLELEVSGKRPRGRPKQRWSDTLHTDMKVAGVHPDQAQDRERWRRNTRRADPATMRDKR</sequence>
<feature type="domain" description="Reverse transcriptase" evidence="2">
    <location>
        <begin position="1"/>
        <end position="262"/>
    </location>
</feature>
<feature type="compositionally biased region" description="Basic and acidic residues" evidence="1">
    <location>
        <begin position="425"/>
        <end position="448"/>
    </location>
</feature>
<feature type="region of interest" description="Disordered" evidence="1">
    <location>
        <begin position="397"/>
        <end position="448"/>
    </location>
</feature>
<dbReference type="InterPro" id="IPR000477">
    <property type="entry name" value="RT_dom"/>
</dbReference>
<dbReference type="AlphaFoldDB" id="A0A183GH18"/>
<evidence type="ECO:0000256" key="1">
    <source>
        <dbReference type="SAM" id="MobiDB-lite"/>
    </source>
</evidence>
<proteinExistence type="predicted"/>
<dbReference type="OrthoDB" id="424543at2759"/>
<evidence type="ECO:0000313" key="3">
    <source>
        <dbReference type="EMBL" id="VDP28347.1"/>
    </source>
</evidence>
<protein>
    <submittedName>
        <fullName evidence="5">Reverse transcriptase domain-containing protein</fullName>
    </submittedName>
</protein>
<dbReference type="EMBL" id="UZAH01033372">
    <property type="protein sequence ID" value="VDP28347.1"/>
    <property type="molecule type" value="Genomic_DNA"/>
</dbReference>
<evidence type="ECO:0000259" key="2">
    <source>
        <dbReference type="PROSITE" id="PS50878"/>
    </source>
</evidence>
<accession>A0A183GH18</accession>